<dbReference type="NCBIfam" id="TIGR01643">
    <property type="entry name" value="YD_repeat_2x"/>
    <property type="match status" value="1"/>
</dbReference>
<gene>
    <name evidence="3" type="ORF">V4F39_17240</name>
</gene>
<evidence type="ECO:0000313" key="3">
    <source>
        <dbReference type="EMBL" id="MEF7615663.1"/>
    </source>
</evidence>
<dbReference type="InterPro" id="IPR006530">
    <property type="entry name" value="YD"/>
</dbReference>
<sequence length="913" mass="99604">MRWLVWMRHWLVALAAASLAQLAGAWPTTVLEQPPSAPDACALLPVAALCPGSGPAVLGAMPGTQAMLGDAVNLVDGSLRWRETDLPALPGVLGLEIVRHYRSDAAGRVGAPAVEDALGRGWRLSYDTRWRRGPAGLEIEQADGRVLVFQREASRPRRWRAAQAEFGEVVLHPTPRGDEPVWHWPNGRQLRFAAGGWLEQILAPGGGFVRLQHDRDGRLVAVTDPQGRSLQLRYEATGEDARGVPVVRHIDSPVGRFSFEYQPVAGDVRLLAKASWPTQYDAARRPHAFANRVESLSAAARLYHHEDRAHPARLTGVSHQAQQGKGQWTSQRLQRWAFDAQGRVSHMETTLPAQQGRWALRWSAPPEGDVRGVAVEGGWHGEAAPAERWTSRHEAGAWRVVERLQGRADAERRLWRYGPAGELVGERRQRGGRELDIAATRDALGRLRQVRLVTRAPPIWPQTASRAQVADLAFDGSSARPARLAWTSTVAGRRAEIALHYGPAGQPVRLDMAGFSPVDGEPLRQGWRWRYDTQQGSDVLAGWSIAAPGALLHEHVLEHDLQGHRVTAIVALPGGDGRWELQADAVGRVAGWVDPAGVQTAVDLSPRGEWLALRRAGLPVPIDPPALRPPPAIAGPADELLAIAGRMACDLAATDCDDFGRPVRDAQGTRAFDAAGRLAWSRQADGSETRYRRDRLGRAVRVDHRSPGREPTVEHFLYDGARRIAHARVAGGRIEAEGVRLDAAGRPWVQASLRQGLAVPLTRAWRYHPQGGVSHTYLPDGLAVLHAPAAEAGLPWPAVSVRHPDGSTEAFPLRPGQVWRCDAACDDLPLFDLDAQGRVAAHRVRLDARHWFRLETAHAGAGAVDASGAWSAVRSADGWVRAGAWLKSWWQSPEVTGAGGAAPPLAWRVAPWR</sequence>
<dbReference type="EMBL" id="JAZIBG010000036">
    <property type="protein sequence ID" value="MEF7615663.1"/>
    <property type="molecule type" value="Genomic_DNA"/>
</dbReference>
<feature type="signal peptide" evidence="1">
    <location>
        <begin position="1"/>
        <end position="25"/>
    </location>
</feature>
<dbReference type="InterPro" id="IPR031325">
    <property type="entry name" value="RHS_repeat"/>
</dbReference>
<keyword evidence="4" id="KW-1185">Reference proteome</keyword>
<dbReference type="Pfam" id="PF05593">
    <property type="entry name" value="RHS_repeat"/>
    <property type="match status" value="1"/>
</dbReference>
<evidence type="ECO:0000256" key="1">
    <source>
        <dbReference type="SAM" id="SignalP"/>
    </source>
</evidence>
<keyword evidence="1" id="KW-0732">Signal</keyword>
<dbReference type="RefSeq" id="WP_332290968.1">
    <property type="nucleotide sequence ID" value="NZ_JAZIBG010000036.1"/>
</dbReference>
<accession>A0AAW9QHS1</accession>
<dbReference type="Gene3D" id="2.180.10.10">
    <property type="entry name" value="RHS repeat-associated core"/>
    <property type="match status" value="1"/>
</dbReference>
<proteinExistence type="predicted"/>
<dbReference type="Pfam" id="PF20148">
    <property type="entry name" value="DUF6531"/>
    <property type="match status" value="1"/>
</dbReference>
<dbReference type="AlphaFoldDB" id="A0AAW9QHS1"/>
<name>A0AAW9QHS1_9BURK</name>
<dbReference type="InterPro" id="IPR045351">
    <property type="entry name" value="DUF6531"/>
</dbReference>
<dbReference type="Proteomes" id="UP001336250">
    <property type="component" value="Unassembled WGS sequence"/>
</dbReference>
<comment type="caution">
    <text evidence="3">The sequence shown here is derived from an EMBL/GenBank/DDBJ whole genome shotgun (WGS) entry which is preliminary data.</text>
</comment>
<reference evidence="3 4" key="1">
    <citation type="submission" date="2024-02" db="EMBL/GenBank/DDBJ databases">
        <title>Genome sequence of Aquincola sp. MAHUQ-54.</title>
        <authorList>
            <person name="Huq M.A."/>
        </authorList>
    </citation>
    <scope>NUCLEOTIDE SEQUENCE [LARGE SCALE GENOMIC DNA]</scope>
    <source>
        <strain evidence="3 4">MAHUQ-54</strain>
    </source>
</reference>
<organism evidence="3 4">
    <name type="scientific">Aquincola agrisoli</name>
    <dbReference type="NCBI Taxonomy" id="3119538"/>
    <lineage>
        <taxon>Bacteria</taxon>
        <taxon>Pseudomonadati</taxon>
        <taxon>Pseudomonadota</taxon>
        <taxon>Betaproteobacteria</taxon>
        <taxon>Burkholderiales</taxon>
        <taxon>Sphaerotilaceae</taxon>
        <taxon>Aquincola</taxon>
    </lineage>
</organism>
<evidence type="ECO:0000313" key="4">
    <source>
        <dbReference type="Proteomes" id="UP001336250"/>
    </source>
</evidence>
<feature type="chain" id="PRO_5043813190" evidence="1">
    <location>
        <begin position="26"/>
        <end position="913"/>
    </location>
</feature>
<protein>
    <submittedName>
        <fullName evidence="3">DUF6531 domain-containing protein</fullName>
    </submittedName>
</protein>
<evidence type="ECO:0000259" key="2">
    <source>
        <dbReference type="Pfam" id="PF20148"/>
    </source>
</evidence>
<feature type="domain" description="DUF6531" evidence="2">
    <location>
        <begin position="69"/>
        <end position="149"/>
    </location>
</feature>